<dbReference type="PROSITE" id="PS51999">
    <property type="entry name" value="ZF_GRF"/>
    <property type="match status" value="1"/>
</dbReference>
<proteinExistence type="predicted"/>
<feature type="compositionally biased region" description="Pro residues" evidence="5">
    <location>
        <begin position="108"/>
        <end position="119"/>
    </location>
</feature>
<sequence>MPRGGRRGGGRRSQPSTPRTSRVAGGNPATPSSGRGSDGLFANGQWFCDCKPRRPAALRETRKPGANKGRWFYTCPQERRNQCTFFLWEDYAGVSSGAGSGAGGGHRGPPPSSQAPPRPTYRTSMGQRTTPPAERQDGPAQLTVAGQRALPPPPPSSSSTGRQRQRIFTTPTAAQAFPDNMAYEGYEDRGGNEEEEDEDDGFEPPPTPTPARSRPQNTLVADAGGTVPIPSTASPSTAPVTAVTVEEAPQPAEPPRNPITKYFGVVKRNGSAGETGDGGGSGKTSTAVDLQTPRKAKTTVSTAAGNNAFDYSDSEFDSDMERALVALADHSERKTRRHSDKERETDALVKKEEDDEEEEEEDDGINMAVDNDATTERRRRIIVPVREDDQQHGGQDYQEEETPSRRRNGRWLLVASGDYAAKEAAAEAAAKTATRTPASRTASSQALTQSSVGTTATTTPPSSFRSDAGTRSGVNTASGTKRKHTVDPWYGTSTQGYNDDDDDDDNSDENDPFTSTPSKRVRFSQEPEEDSSPRPFVRGSVQYSLLGSSPTPTPGGKRFENSSAQRPHWAEDEGMHVDGDRDGDSRDTPVVPPSQSSQPSQPKDHNVTLAVLQLLDGQPVAPRVRQQIRALLNGAFEDEPDS</sequence>
<feature type="compositionally biased region" description="Polar residues" evidence="5">
    <location>
        <begin position="121"/>
        <end position="130"/>
    </location>
</feature>
<keyword evidence="2 4" id="KW-0863">Zinc-finger</keyword>
<evidence type="ECO:0000256" key="2">
    <source>
        <dbReference type="ARBA" id="ARBA00022771"/>
    </source>
</evidence>
<evidence type="ECO:0000313" key="8">
    <source>
        <dbReference type="Proteomes" id="UP001642405"/>
    </source>
</evidence>
<feature type="region of interest" description="Disordered" evidence="5">
    <location>
        <begin position="94"/>
        <end position="299"/>
    </location>
</feature>
<feature type="compositionally biased region" description="Polar residues" evidence="5">
    <location>
        <begin position="160"/>
        <end position="173"/>
    </location>
</feature>
<keyword evidence="3" id="KW-0862">Zinc</keyword>
<feature type="compositionally biased region" description="Gly residues" evidence="5">
    <location>
        <begin position="96"/>
        <end position="107"/>
    </location>
</feature>
<dbReference type="InterPro" id="IPR010666">
    <property type="entry name" value="Znf_GRF"/>
</dbReference>
<gene>
    <name evidence="7" type="ORF">SCUCBS95973_005171</name>
</gene>
<feature type="compositionally biased region" description="Basic and acidic residues" evidence="5">
    <location>
        <begin position="339"/>
        <end position="352"/>
    </location>
</feature>
<feature type="compositionally biased region" description="Polar residues" evidence="5">
    <location>
        <begin position="541"/>
        <end position="550"/>
    </location>
</feature>
<evidence type="ECO:0000256" key="5">
    <source>
        <dbReference type="SAM" id="MobiDB-lite"/>
    </source>
</evidence>
<accession>A0ABP0BUR1</accession>
<feature type="compositionally biased region" description="Low complexity" evidence="5">
    <location>
        <begin position="226"/>
        <end position="249"/>
    </location>
</feature>
<dbReference type="EMBL" id="CAWUHB010000027">
    <property type="protein sequence ID" value="CAK7223417.1"/>
    <property type="molecule type" value="Genomic_DNA"/>
</dbReference>
<feature type="compositionally biased region" description="Acidic residues" evidence="5">
    <location>
        <begin position="353"/>
        <end position="364"/>
    </location>
</feature>
<feature type="compositionally biased region" description="Gly residues" evidence="5">
    <location>
        <begin position="273"/>
        <end position="282"/>
    </location>
</feature>
<dbReference type="Pfam" id="PF06839">
    <property type="entry name" value="Zn_ribbon_GRF"/>
    <property type="match status" value="1"/>
</dbReference>
<evidence type="ECO:0000256" key="1">
    <source>
        <dbReference type="ARBA" id="ARBA00022723"/>
    </source>
</evidence>
<evidence type="ECO:0000256" key="3">
    <source>
        <dbReference type="ARBA" id="ARBA00022833"/>
    </source>
</evidence>
<feature type="region of interest" description="Disordered" evidence="5">
    <location>
        <begin position="1"/>
        <end position="46"/>
    </location>
</feature>
<feature type="compositionally biased region" description="Low complexity" evidence="5">
    <location>
        <begin position="12"/>
        <end position="22"/>
    </location>
</feature>
<evidence type="ECO:0000259" key="6">
    <source>
        <dbReference type="PROSITE" id="PS51999"/>
    </source>
</evidence>
<feature type="compositionally biased region" description="Acidic residues" evidence="5">
    <location>
        <begin position="193"/>
        <end position="202"/>
    </location>
</feature>
<feature type="region of interest" description="Disordered" evidence="5">
    <location>
        <begin position="328"/>
        <end position="409"/>
    </location>
</feature>
<feature type="compositionally biased region" description="Basic and acidic residues" evidence="5">
    <location>
        <begin position="568"/>
        <end position="587"/>
    </location>
</feature>
<reference evidence="7 8" key="1">
    <citation type="submission" date="2024-01" db="EMBL/GenBank/DDBJ databases">
        <authorList>
            <person name="Allen C."/>
            <person name="Tagirdzhanova G."/>
        </authorList>
    </citation>
    <scope>NUCLEOTIDE SEQUENCE [LARGE SCALE GENOMIC DNA]</scope>
</reference>
<feature type="compositionally biased region" description="Low complexity" evidence="5">
    <location>
        <begin position="426"/>
        <end position="466"/>
    </location>
</feature>
<comment type="caution">
    <text evidence="7">The sequence shown here is derived from an EMBL/GenBank/DDBJ whole genome shotgun (WGS) entry which is preliminary data.</text>
</comment>
<keyword evidence="1" id="KW-0479">Metal-binding</keyword>
<dbReference type="Proteomes" id="UP001642405">
    <property type="component" value="Unassembled WGS sequence"/>
</dbReference>
<feature type="compositionally biased region" description="Basic residues" evidence="5">
    <location>
        <begin position="1"/>
        <end position="10"/>
    </location>
</feature>
<feature type="compositionally biased region" description="Acidic residues" evidence="5">
    <location>
        <begin position="498"/>
        <end position="511"/>
    </location>
</feature>
<dbReference type="PANTHER" id="PTHR48125:SF10">
    <property type="entry name" value="OS12G0136300 PROTEIN"/>
    <property type="match status" value="1"/>
</dbReference>
<feature type="region of interest" description="Disordered" evidence="5">
    <location>
        <begin position="421"/>
        <end position="606"/>
    </location>
</feature>
<dbReference type="PANTHER" id="PTHR48125">
    <property type="entry name" value="LP07818P1"/>
    <property type="match status" value="1"/>
</dbReference>
<feature type="domain" description="GRF-type" evidence="6">
    <location>
        <begin position="48"/>
        <end position="92"/>
    </location>
</feature>
<name>A0ABP0BUR1_9PEZI</name>
<protein>
    <recommendedName>
        <fullName evidence="6">GRF-type domain-containing protein</fullName>
    </recommendedName>
</protein>
<organism evidence="7 8">
    <name type="scientific">Sporothrix curviconia</name>
    <dbReference type="NCBI Taxonomy" id="1260050"/>
    <lineage>
        <taxon>Eukaryota</taxon>
        <taxon>Fungi</taxon>
        <taxon>Dikarya</taxon>
        <taxon>Ascomycota</taxon>
        <taxon>Pezizomycotina</taxon>
        <taxon>Sordariomycetes</taxon>
        <taxon>Sordariomycetidae</taxon>
        <taxon>Ophiostomatales</taxon>
        <taxon>Ophiostomataceae</taxon>
        <taxon>Sporothrix</taxon>
    </lineage>
</organism>
<evidence type="ECO:0000313" key="7">
    <source>
        <dbReference type="EMBL" id="CAK7223417.1"/>
    </source>
</evidence>
<keyword evidence="8" id="KW-1185">Reference proteome</keyword>
<evidence type="ECO:0000256" key="4">
    <source>
        <dbReference type="PROSITE-ProRule" id="PRU01343"/>
    </source>
</evidence>